<dbReference type="CDD" id="cd02140">
    <property type="entry name" value="Frm2-like"/>
    <property type="match status" value="1"/>
</dbReference>
<evidence type="ECO:0000259" key="8">
    <source>
        <dbReference type="Pfam" id="PF00881"/>
    </source>
</evidence>
<proteinExistence type="inferred from homology"/>
<evidence type="ECO:0000256" key="4">
    <source>
        <dbReference type="ARBA" id="ARBA00007118"/>
    </source>
</evidence>
<evidence type="ECO:0000313" key="10">
    <source>
        <dbReference type="Proteomes" id="UP000509704"/>
    </source>
</evidence>
<dbReference type="GeneID" id="59237599"/>
<evidence type="ECO:0000256" key="3">
    <source>
        <dbReference type="ARBA" id="ARBA00004496"/>
    </source>
</evidence>
<dbReference type="EMBL" id="CP058609">
    <property type="protein sequence ID" value="QLG73840.1"/>
    <property type="molecule type" value="Genomic_DNA"/>
</dbReference>
<dbReference type="KEGG" id="zmk:HG535_0F03510"/>
<feature type="domain" description="Nitroreductase" evidence="8">
    <location>
        <begin position="27"/>
        <end position="169"/>
    </location>
</feature>
<accession>A0A7H9B5I1</accession>
<dbReference type="Proteomes" id="UP000509704">
    <property type="component" value="Chromosome 6"/>
</dbReference>
<comment type="cofactor">
    <cofactor evidence="1">
        <name>FMN</name>
        <dbReference type="ChEBI" id="CHEBI:58210"/>
    </cofactor>
</comment>
<keyword evidence="10" id="KW-1185">Reference proteome</keyword>
<dbReference type="AlphaFoldDB" id="A0A7H9B5I1"/>
<dbReference type="InterPro" id="IPR000415">
    <property type="entry name" value="Nitroreductase-like"/>
</dbReference>
<comment type="subcellular location">
    <subcellularLocation>
        <location evidence="3">Cytoplasm</location>
    </subcellularLocation>
    <subcellularLocation>
        <location evidence="2">Nucleus</location>
    </subcellularLocation>
</comment>
<dbReference type="GO" id="GO:0034599">
    <property type="term" value="P:cellular response to oxidative stress"/>
    <property type="evidence" value="ECO:0007669"/>
    <property type="project" value="InterPro"/>
</dbReference>
<organism evidence="9 10">
    <name type="scientific">Zygotorulaspora mrakii</name>
    <name type="common">Zygosaccharomyces mrakii</name>
    <dbReference type="NCBI Taxonomy" id="42260"/>
    <lineage>
        <taxon>Eukaryota</taxon>
        <taxon>Fungi</taxon>
        <taxon>Dikarya</taxon>
        <taxon>Ascomycota</taxon>
        <taxon>Saccharomycotina</taxon>
        <taxon>Saccharomycetes</taxon>
        <taxon>Saccharomycetales</taxon>
        <taxon>Saccharomycetaceae</taxon>
        <taxon>Zygotorulaspora</taxon>
    </lineage>
</organism>
<protein>
    <recommendedName>
        <fullName evidence="8">Nitroreductase domain-containing protein</fullName>
    </recommendedName>
</protein>
<dbReference type="GO" id="GO:0005737">
    <property type="term" value="C:cytoplasm"/>
    <property type="evidence" value="ECO:0007669"/>
    <property type="project" value="UniProtKB-SubCell"/>
</dbReference>
<dbReference type="Pfam" id="PF00881">
    <property type="entry name" value="Nitroreductase"/>
    <property type="match status" value="1"/>
</dbReference>
<keyword evidence="7" id="KW-0539">Nucleus</keyword>
<dbReference type="GO" id="GO:0016491">
    <property type="term" value="F:oxidoreductase activity"/>
    <property type="evidence" value="ECO:0007669"/>
    <property type="project" value="UniProtKB-KW"/>
</dbReference>
<sequence length="209" mass="22766">MLFGLIQKSKKEDMATTSAAASFLKSIATRRTIYALKPELPSNVTLDDVEATVQEVIKHTPTSFNSQVNRAIILTGEAHKKVWDQVVNSIPDDSGKRRPTSARDEAYGSVIFFTDDLVTEKLQAGFPAWAAAFPQFADHSSGAAQIDTWTAFTEMGLGAHLQHYNGYIKAALPADVPTQWSIHAQLVFGVPAAPAGAKEFGKNEVKVYK</sequence>
<evidence type="ECO:0000256" key="7">
    <source>
        <dbReference type="ARBA" id="ARBA00023242"/>
    </source>
</evidence>
<evidence type="ECO:0000256" key="5">
    <source>
        <dbReference type="ARBA" id="ARBA00022490"/>
    </source>
</evidence>
<evidence type="ECO:0000256" key="6">
    <source>
        <dbReference type="ARBA" id="ARBA00023002"/>
    </source>
</evidence>
<name>A0A7H9B5I1_ZYGMR</name>
<dbReference type="InterPro" id="IPR033877">
    <property type="entry name" value="Frm2/Hbn1"/>
</dbReference>
<reference evidence="9 10" key="1">
    <citation type="submission" date="2020-07" db="EMBL/GenBank/DDBJ databases">
        <title>The yeast mating-type switching endonuclease HO is a domesticated member of an unorthodox homing genetic element family.</title>
        <authorList>
            <person name="Coughlan A.Y."/>
            <person name="Lombardi L."/>
            <person name="Braun-Galleani S."/>
            <person name="Martos A.R."/>
            <person name="Galeote V."/>
            <person name="Bigey F."/>
            <person name="Dequin S."/>
            <person name="Byrne K.P."/>
            <person name="Wolfe K.H."/>
        </authorList>
    </citation>
    <scope>NUCLEOTIDE SEQUENCE [LARGE SCALE GENOMIC DNA]</scope>
    <source>
        <strain evidence="9 10">NRRL Y-6702</strain>
    </source>
</reference>
<dbReference type="Gene3D" id="3.40.109.10">
    <property type="entry name" value="NADH Oxidase"/>
    <property type="match status" value="1"/>
</dbReference>
<keyword evidence="6" id="KW-0560">Oxidoreductase</keyword>
<dbReference type="OrthoDB" id="2138173at2759"/>
<dbReference type="PANTHER" id="PTHR43035">
    <property type="entry name" value="FATTY ACID REPRESSION MUTANT PROTEIN 2-RELATED"/>
    <property type="match status" value="1"/>
</dbReference>
<comment type="similarity">
    <text evidence="4">Belongs to the nitroreductase family.</text>
</comment>
<dbReference type="RefSeq" id="XP_037145566.1">
    <property type="nucleotide sequence ID" value="XM_037289671.1"/>
</dbReference>
<gene>
    <name evidence="9" type="ORF">HG535_0F03510</name>
</gene>
<evidence type="ECO:0000313" key="9">
    <source>
        <dbReference type="EMBL" id="QLG73840.1"/>
    </source>
</evidence>
<dbReference type="SUPFAM" id="SSF55469">
    <property type="entry name" value="FMN-dependent nitroreductase-like"/>
    <property type="match status" value="1"/>
</dbReference>
<dbReference type="GO" id="GO:0005634">
    <property type="term" value="C:nucleus"/>
    <property type="evidence" value="ECO:0007669"/>
    <property type="project" value="UniProtKB-SubCell"/>
</dbReference>
<keyword evidence="5" id="KW-0963">Cytoplasm</keyword>
<dbReference type="InterPro" id="IPR029479">
    <property type="entry name" value="Nitroreductase"/>
</dbReference>
<evidence type="ECO:0000256" key="1">
    <source>
        <dbReference type="ARBA" id="ARBA00001917"/>
    </source>
</evidence>
<dbReference type="FunFam" id="3.40.109.10:FF:000001">
    <property type="entry name" value="Nitroreductase family"/>
    <property type="match status" value="1"/>
</dbReference>
<dbReference type="PANTHER" id="PTHR43035:SF1">
    <property type="entry name" value="FATTY ACID REPRESSION MUTANT PROTEIN 2-RELATED"/>
    <property type="match status" value="1"/>
</dbReference>
<evidence type="ECO:0000256" key="2">
    <source>
        <dbReference type="ARBA" id="ARBA00004123"/>
    </source>
</evidence>